<reference evidence="1 2" key="1">
    <citation type="submission" date="2023-11" db="EMBL/GenBank/DDBJ databases">
        <title>Draft genome sequence of Microbacterium arthrosphaerae JCM 30492.</title>
        <authorList>
            <person name="Zhang G."/>
            <person name="Ding Y."/>
        </authorList>
    </citation>
    <scope>NUCLEOTIDE SEQUENCE [LARGE SCALE GENOMIC DNA]</scope>
    <source>
        <strain evidence="1 2">JCM 30492</strain>
    </source>
</reference>
<proteinExistence type="predicted"/>
<evidence type="ECO:0000313" key="2">
    <source>
        <dbReference type="Proteomes" id="UP001283109"/>
    </source>
</evidence>
<dbReference type="InterPro" id="IPR053158">
    <property type="entry name" value="CapK_Type1_Caps_Biosynth"/>
</dbReference>
<dbReference type="Proteomes" id="UP001283109">
    <property type="component" value="Unassembled WGS sequence"/>
</dbReference>
<sequence length="441" mass="48701">MRRTVFELKTALLMRRDRTALADMRIVERSPSDMVARLTEERSAAIALHAFRTTPYYRRRFLEAGFTETDVAQPENFPSLPVLTKQDIHDAGDELISRDRPPRDRLLSRTGGSTGRPLAVYNDRAAPTAALWWRIYGWWGVHPGDNSAFIYRQSRTGLRRVVHEAQWWPTRQLLLDARGTTDADLEEFIAQLARVRPALLVGYVEGVHAFARRVQASTPRIPPIRAISVTASMIHAGQRDFIEDVLRAPVYDTYRTAEVPWVAAECRERNGLHVLADHRRLEVVDADCAPRGDGESGDVLLTDLGNRVFPLVRYAIGDRTHWMAGACGCGLTLPRIAGIQGRVADALRTPGGRMLSGGLGSLFVDHPGTIAQFQIHQRADFSIVVRYVPLGDPGASEAAARHAADKVAGFLAHEVSVTTAAVAEIESVDGKARLVVSDLAV</sequence>
<keyword evidence="2" id="KW-1185">Reference proteome</keyword>
<dbReference type="EMBL" id="JAWQEV010000004">
    <property type="protein sequence ID" value="MDW4573611.1"/>
    <property type="molecule type" value="Genomic_DNA"/>
</dbReference>
<evidence type="ECO:0008006" key="3">
    <source>
        <dbReference type="Google" id="ProtNLM"/>
    </source>
</evidence>
<gene>
    <name evidence="1" type="ORF">R8Z58_12580</name>
</gene>
<dbReference type="Gene3D" id="3.40.50.12780">
    <property type="entry name" value="N-terminal domain of ligase-like"/>
    <property type="match status" value="1"/>
</dbReference>
<comment type="caution">
    <text evidence="1">The sequence shown here is derived from an EMBL/GenBank/DDBJ whole genome shotgun (WGS) entry which is preliminary data.</text>
</comment>
<accession>A0ABU4H2Q8</accession>
<dbReference type="PANTHER" id="PTHR36932">
    <property type="entry name" value="CAPSULAR POLYSACCHARIDE BIOSYNTHESIS PROTEIN"/>
    <property type="match status" value="1"/>
</dbReference>
<dbReference type="InterPro" id="IPR042099">
    <property type="entry name" value="ANL_N_sf"/>
</dbReference>
<protein>
    <recommendedName>
        <fullName evidence="3">Phenylacetate--CoA ligase family protein</fullName>
    </recommendedName>
</protein>
<name>A0ABU4H2Q8_9MICO</name>
<dbReference type="SUPFAM" id="SSF56801">
    <property type="entry name" value="Acetyl-CoA synthetase-like"/>
    <property type="match status" value="1"/>
</dbReference>
<dbReference type="PANTHER" id="PTHR36932:SF1">
    <property type="entry name" value="CAPSULAR POLYSACCHARIDE BIOSYNTHESIS PROTEIN"/>
    <property type="match status" value="1"/>
</dbReference>
<organism evidence="1 2">
    <name type="scientific">Microbacterium arthrosphaerae</name>
    <dbReference type="NCBI Taxonomy" id="792652"/>
    <lineage>
        <taxon>Bacteria</taxon>
        <taxon>Bacillati</taxon>
        <taxon>Actinomycetota</taxon>
        <taxon>Actinomycetes</taxon>
        <taxon>Micrococcales</taxon>
        <taxon>Microbacteriaceae</taxon>
        <taxon>Microbacterium</taxon>
    </lineage>
</organism>
<evidence type="ECO:0000313" key="1">
    <source>
        <dbReference type="EMBL" id="MDW4573611.1"/>
    </source>
</evidence>
<dbReference type="RefSeq" id="WP_318354133.1">
    <property type="nucleotide sequence ID" value="NZ_JAWQEV010000004.1"/>
</dbReference>